<name>A0AAV4SLU2_CAEEX</name>
<organism evidence="1 2">
    <name type="scientific">Caerostris extrusa</name>
    <name type="common">Bark spider</name>
    <name type="synonym">Caerostris bankana</name>
    <dbReference type="NCBI Taxonomy" id="172846"/>
    <lineage>
        <taxon>Eukaryota</taxon>
        <taxon>Metazoa</taxon>
        <taxon>Ecdysozoa</taxon>
        <taxon>Arthropoda</taxon>
        <taxon>Chelicerata</taxon>
        <taxon>Arachnida</taxon>
        <taxon>Araneae</taxon>
        <taxon>Araneomorphae</taxon>
        <taxon>Entelegynae</taxon>
        <taxon>Araneoidea</taxon>
        <taxon>Araneidae</taxon>
        <taxon>Caerostris</taxon>
    </lineage>
</organism>
<keyword evidence="2" id="KW-1185">Reference proteome</keyword>
<dbReference type="AlphaFoldDB" id="A0AAV4SLU2"/>
<dbReference type="Proteomes" id="UP001054945">
    <property type="component" value="Unassembled WGS sequence"/>
</dbReference>
<evidence type="ECO:0000313" key="1">
    <source>
        <dbReference type="EMBL" id="GIY35408.1"/>
    </source>
</evidence>
<protein>
    <submittedName>
        <fullName evidence="1">Uncharacterized protein</fullName>
    </submittedName>
</protein>
<sequence length="92" mass="10483">MSFNVPTHEKSKLKKCRAGILHGCVDRKNPNNAHAHNGIRIKRDTMHKGKMRPHCVPMSETDCAFDQSPTKVRGSVWPSAFLMDVGHFDQQW</sequence>
<reference evidence="1 2" key="1">
    <citation type="submission" date="2021-06" db="EMBL/GenBank/DDBJ databases">
        <title>Caerostris extrusa draft genome.</title>
        <authorList>
            <person name="Kono N."/>
            <person name="Arakawa K."/>
        </authorList>
    </citation>
    <scope>NUCLEOTIDE SEQUENCE [LARGE SCALE GENOMIC DNA]</scope>
</reference>
<gene>
    <name evidence="1" type="ORF">CEXT_762071</name>
</gene>
<proteinExistence type="predicted"/>
<dbReference type="EMBL" id="BPLR01009907">
    <property type="protein sequence ID" value="GIY35408.1"/>
    <property type="molecule type" value="Genomic_DNA"/>
</dbReference>
<accession>A0AAV4SLU2</accession>
<comment type="caution">
    <text evidence="1">The sequence shown here is derived from an EMBL/GenBank/DDBJ whole genome shotgun (WGS) entry which is preliminary data.</text>
</comment>
<evidence type="ECO:0000313" key="2">
    <source>
        <dbReference type="Proteomes" id="UP001054945"/>
    </source>
</evidence>